<dbReference type="GO" id="GO:0016987">
    <property type="term" value="F:sigma factor activity"/>
    <property type="evidence" value="ECO:0007669"/>
    <property type="project" value="UniProtKB-KW"/>
</dbReference>
<comment type="similarity">
    <text evidence="1">Belongs to the sigma-70 factor family. ECF subfamily.</text>
</comment>
<dbReference type="PANTHER" id="PTHR43133">
    <property type="entry name" value="RNA POLYMERASE ECF-TYPE SIGMA FACTO"/>
    <property type="match status" value="1"/>
</dbReference>
<feature type="domain" description="RNA polymerase sigma-70 region 2" evidence="6">
    <location>
        <begin position="15"/>
        <end position="74"/>
    </location>
</feature>
<dbReference type="NCBIfam" id="TIGR02937">
    <property type="entry name" value="sigma70-ECF"/>
    <property type="match status" value="1"/>
</dbReference>
<keyword evidence="4" id="KW-0804">Transcription</keyword>
<dbReference type="Gene3D" id="1.10.1740.10">
    <property type="match status" value="1"/>
</dbReference>
<dbReference type="PANTHER" id="PTHR43133:SF62">
    <property type="entry name" value="RNA POLYMERASE SIGMA FACTOR SIGZ"/>
    <property type="match status" value="1"/>
</dbReference>
<dbReference type="NCBIfam" id="TIGR02959">
    <property type="entry name" value="SigZ"/>
    <property type="match status" value="1"/>
</dbReference>
<evidence type="ECO:0000256" key="4">
    <source>
        <dbReference type="ARBA" id="ARBA00023163"/>
    </source>
</evidence>
<sequence length="188" mass="22636">MEENIISIWKNFRIELLYFIKTKVKDEYAAEDILQEVFIKVYKSIEQLEDPSKLKAWLYRTTNNAIIDFYRRGKQSTLELDELEDVHGIEDDTENMNKEISECIKSMLDELPDKYKEPLKLYEFNRMKHKEIAEKLNISLSESKTRIQRARIKLKEVLMECCEFKLDTYGNIIDYKKNKEYICSYNCR</sequence>
<keyword evidence="9" id="KW-1185">Reference proteome</keyword>
<dbReference type="GO" id="GO:0003677">
    <property type="term" value="F:DNA binding"/>
    <property type="evidence" value="ECO:0007669"/>
    <property type="project" value="InterPro"/>
</dbReference>
<dbReference type="OrthoDB" id="9795666at2"/>
<evidence type="ECO:0000313" key="9">
    <source>
        <dbReference type="Proteomes" id="UP000266301"/>
    </source>
</evidence>
<evidence type="ECO:0000256" key="2">
    <source>
        <dbReference type="ARBA" id="ARBA00023015"/>
    </source>
</evidence>
<dbReference type="GO" id="GO:0006352">
    <property type="term" value="P:DNA-templated transcription initiation"/>
    <property type="evidence" value="ECO:0007669"/>
    <property type="project" value="InterPro"/>
</dbReference>
<dbReference type="Proteomes" id="UP000266301">
    <property type="component" value="Chromosome"/>
</dbReference>
<proteinExistence type="inferred from homology"/>
<dbReference type="InterPro" id="IPR007627">
    <property type="entry name" value="RNA_pol_sigma70_r2"/>
</dbReference>
<evidence type="ECO:0000256" key="3">
    <source>
        <dbReference type="ARBA" id="ARBA00023082"/>
    </source>
</evidence>
<feature type="domain" description="RNA polymerase sigma factor 70 region 4 type 2" evidence="7">
    <location>
        <begin position="102"/>
        <end position="154"/>
    </location>
</feature>
<accession>A0A386H5E5</accession>
<evidence type="ECO:0000259" key="6">
    <source>
        <dbReference type="Pfam" id="PF04542"/>
    </source>
</evidence>
<dbReference type="RefSeq" id="WP_119973047.1">
    <property type="nucleotide sequence ID" value="NZ_CP032416.1"/>
</dbReference>
<evidence type="ECO:0000256" key="5">
    <source>
        <dbReference type="NCBIfam" id="TIGR02959"/>
    </source>
</evidence>
<reference evidence="8 9" key="1">
    <citation type="journal article" date="2019" name="Int. J. Syst. Evol. Microbiol.">
        <title>Clostridium fermenticellae sp. nov., isolated from the mud in a fermentation cellar for the production of the Chinese liquor, baijiu.</title>
        <authorList>
            <person name="Xu P.X."/>
            <person name="Chai L.J."/>
            <person name="Qiu T."/>
            <person name="Zhang X.J."/>
            <person name="Lu Z.M."/>
            <person name="Xiao C."/>
            <person name="Wang S.T."/>
            <person name="Shen C.H."/>
            <person name="Shi J.S."/>
            <person name="Xu Z.H."/>
        </authorList>
    </citation>
    <scope>NUCLEOTIDE SEQUENCE [LARGE SCALE GENOMIC DNA]</scope>
    <source>
        <strain evidence="8 9">JN500901</strain>
    </source>
</reference>
<dbReference type="KEGG" id="cfer:D4Z93_09575"/>
<dbReference type="InterPro" id="IPR014284">
    <property type="entry name" value="RNA_pol_sigma-70_dom"/>
</dbReference>
<dbReference type="Pfam" id="PF08281">
    <property type="entry name" value="Sigma70_r4_2"/>
    <property type="match status" value="1"/>
</dbReference>
<dbReference type="Pfam" id="PF04542">
    <property type="entry name" value="Sigma70_r2"/>
    <property type="match status" value="1"/>
</dbReference>
<organism evidence="8 9">
    <name type="scientific">Clostridium fermenticellae</name>
    <dbReference type="NCBI Taxonomy" id="2068654"/>
    <lineage>
        <taxon>Bacteria</taxon>
        <taxon>Bacillati</taxon>
        <taxon>Bacillota</taxon>
        <taxon>Clostridia</taxon>
        <taxon>Eubacteriales</taxon>
        <taxon>Clostridiaceae</taxon>
        <taxon>Clostridium</taxon>
    </lineage>
</organism>
<dbReference type="InterPro" id="IPR013249">
    <property type="entry name" value="RNA_pol_sigma70_r4_t2"/>
</dbReference>
<dbReference type="InterPro" id="IPR013325">
    <property type="entry name" value="RNA_pol_sigma_r2"/>
</dbReference>
<evidence type="ECO:0000259" key="7">
    <source>
        <dbReference type="Pfam" id="PF08281"/>
    </source>
</evidence>
<dbReference type="AlphaFoldDB" id="A0A386H5E5"/>
<protein>
    <recommendedName>
        <fullName evidence="5">RNA polymerase sigma factor SigZ</fullName>
    </recommendedName>
</protein>
<name>A0A386H5E5_9CLOT</name>
<keyword evidence="3" id="KW-0731">Sigma factor</keyword>
<dbReference type="InterPro" id="IPR014304">
    <property type="entry name" value="RNA_pol_sigma-Z"/>
</dbReference>
<dbReference type="Gene3D" id="1.10.10.10">
    <property type="entry name" value="Winged helix-like DNA-binding domain superfamily/Winged helix DNA-binding domain"/>
    <property type="match status" value="1"/>
</dbReference>
<dbReference type="InterPro" id="IPR036388">
    <property type="entry name" value="WH-like_DNA-bd_sf"/>
</dbReference>
<evidence type="ECO:0000313" key="8">
    <source>
        <dbReference type="EMBL" id="AYD40763.1"/>
    </source>
</evidence>
<dbReference type="EMBL" id="CP032416">
    <property type="protein sequence ID" value="AYD40763.1"/>
    <property type="molecule type" value="Genomic_DNA"/>
</dbReference>
<dbReference type="SUPFAM" id="SSF88659">
    <property type="entry name" value="Sigma3 and sigma4 domains of RNA polymerase sigma factors"/>
    <property type="match status" value="1"/>
</dbReference>
<evidence type="ECO:0000256" key="1">
    <source>
        <dbReference type="ARBA" id="ARBA00010641"/>
    </source>
</evidence>
<dbReference type="SUPFAM" id="SSF88946">
    <property type="entry name" value="Sigma2 domain of RNA polymerase sigma factors"/>
    <property type="match status" value="1"/>
</dbReference>
<gene>
    <name evidence="8" type="primary">sigZ</name>
    <name evidence="8" type="ORF">D4Z93_09575</name>
</gene>
<keyword evidence="2" id="KW-0805">Transcription regulation</keyword>
<dbReference type="InterPro" id="IPR039425">
    <property type="entry name" value="RNA_pol_sigma-70-like"/>
</dbReference>
<dbReference type="InterPro" id="IPR013324">
    <property type="entry name" value="RNA_pol_sigma_r3/r4-like"/>
</dbReference>
<dbReference type="CDD" id="cd06171">
    <property type="entry name" value="Sigma70_r4"/>
    <property type="match status" value="1"/>
</dbReference>